<dbReference type="PANTHER" id="PTHR43685">
    <property type="entry name" value="GLYCOSYLTRANSFERASE"/>
    <property type="match status" value="1"/>
</dbReference>
<dbReference type="RefSeq" id="WP_175401003.1">
    <property type="nucleotide sequence ID" value="NZ_MDTQ01000001.1"/>
</dbReference>
<reference evidence="3 4" key="1">
    <citation type="submission" date="2016-08" db="EMBL/GenBank/DDBJ databases">
        <authorList>
            <person name="Seilhamer J.J."/>
        </authorList>
    </citation>
    <scope>NUCLEOTIDE SEQUENCE [LARGE SCALE GENOMIC DNA]</scope>
    <source>
        <strain evidence="3 4">PH27A</strain>
    </source>
</reference>
<dbReference type="InterPro" id="IPR050834">
    <property type="entry name" value="Glycosyltransf_2"/>
</dbReference>
<protein>
    <recommendedName>
        <fullName evidence="2">Glycosyltransferase 2-like domain-containing protein</fullName>
    </recommendedName>
</protein>
<feature type="domain" description="Glycosyltransferase 2-like" evidence="2">
    <location>
        <begin position="8"/>
        <end position="106"/>
    </location>
</feature>
<proteinExistence type="predicted"/>
<keyword evidence="1" id="KW-0175">Coiled coil</keyword>
<dbReference type="SUPFAM" id="SSF53448">
    <property type="entry name" value="Nucleotide-diphospho-sugar transferases"/>
    <property type="match status" value="1"/>
</dbReference>
<dbReference type="EMBL" id="MDTQ01000001">
    <property type="protein sequence ID" value="ODC04837.1"/>
    <property type="molecule type" value="Genomic_DNA"/>
</dbReference>
<comment type="caution">
    <text evidence="3">The sequence shown here is derived from an EMBL/GenBank/DDBJ whole genome shotgun (WGS) entry which is preliminary data.</text>
</comment>
<dbReference type="InterPro" id="IPR029044">
    <property type="entry name" value="Nucleotide-diphossugar_trans"/>
</dbReference>
<dbReference type="Pfam" id="PF00535">
    <property type="entry name" value="Glycos_transf_2"/>
    <property type="match status" value="1"/>
</dbReference>
<dbReference type="PANTHER" id="PTHR43685:SF2">
    <property type="entry name" value="GLYCOSYLTRANSFERASE 2-LIKE DOMAIN-CONTAINING PROTEIN"/>
    <property type="match status" value="1"/>
</dbReference>
<organism evidence="3 4">
    <name type="scientific">Terasakiispira papahanaumokuakeensis</name>
    <dbReference type="NCBI Taxonomy" id="197479"/>
    <lineage>
        <taxon>Bacteria</taxon>
        <taxon>Pseudomonadati</taxon>
        <taxon>Pseudomonadota</taxon>
        <taxon>Gammaproteobacteria</taxon>
        <taxon>Oceanospirillales</taxon>
        <taxon>Terasakiispira</taxon>
    </lineage>
</organism>
<dbReference type="Gene3D" id="3.90.550.10">
    <property type="entry name" value="Spore Coat Polysaccharide Biosynthesis Protein SpsA, Chain A"/>
    <property type="match status" value="1"/>
</dbReference>
<keyword evidence="4" id="KW-1185">Reference proteome</keyword>
<evidence type="ECO:0000256" key="1">
    <source>
        <dbReference type="SAM" id="Coils"/>
    </source>
</evidence>
<name>A0A1E2VCX2_9GAMM</name>
<gene>
    <name evidence="3" type="ORF">BFW38_16175</name>
</gene>
<evidence type="ECO:0000313" key="3">
    <source>
        <dbReference type="EMBL" id="ODC04837.1"/>
    </source>
</evidence>
<sequence length="317" mass="36162">MIRSMGRATLQRTLDSVARQTWSHIEVIIVNALGQGHPDVGDHCGRYPIRFINNDHPLSRGQAANQALAHAQGDGLMFLDDDDVILPQHVTKLAKALHQSPTTTVLAYTGVLAVDEDGRVITSFEYNVPKGRLFISNYLPIHAVLFKQQLVKQHQCSIDESLDIYEDWDFWLQLSEIGEFVYVPGLSAQYLISDDEAHPVHTPEHIQKAADQIYQKWKPRWHTQGLSALREYLHELESLKLTVNDTELQRHLNKIAELEGALSACHEKLVAQEISLADEQHRLASLMNSWSWKITAPLRYIMMTLRKLSTLFSDHHR</sequence>
<feature type="coiled-coil region" evidence="1">
    <location>
        <begin position="229"/>
        <end position="268"/>
    </location>
</feature>
<dbReference type="Proteomes" id="UP000094291">
    <property type="component" value="Unassembled WGS sequence"/>
</dbReference>
<dbReference type="InterPro" id="IPR001173">
    <property type="entry name" value="Glyco_trans_2-like"/>
</dbReference>
<dbReference type="AlphaFoldDB" id="A0A1E2VCX2"/>
<evidence type="ECO:0000313" key="4">
    <source>
        <dbReference type="Proteomes" id="UP000094291"/>
    </source>
</evidence>
<accession>A0A1E2VCX2</accession>
<dbReference type="STRING" id="197479.BFW38_16175"/>
<evidence type="ECO:0000259" key="2">
    <source>
        <dbReference type="Pfam" id="PF00535"/>
    </source>
</evidence>